<dbReference type="EC" id="4.1.1.20" evidence="10 12"/>
<dbReference type="SUPFAM" id="SSF50621">
    <property type="entry name" value="Alanine racemase C-terminal domain-like"/>
    <property type="match status" value="1"/>
</dbReference>
<dbReference type="GO" id="GO:0009089">
    <property type="term" value="P:lysine biosynthetic process via diaminopimelate"/>
    <property type="evidence" value="ECO:0007669"/>
    <property type="project" value="UniProtKB-UniRule"/>
</dbReference>
<protein>
    <recommendedName>
        <fullName evidence="11 12">Diaminopimelate decarboxylase</fullName>
        <shortName evidence="12">DAP decarboxylase</shortName>
        <shortName evidence="12">DAPDC</shortName>
        <ecNumber evidence="10 12">4.1.1.20</ecNumber>
    </recommendedName>
</protein>
<dbReference type="GO" id="GO:0008836">
    <property type="term" value="F:diaminopimelate decarboxylase activity"/>
    <property type="evidence" value="ECO:0007669"/>
    <property type="project" value="UniProtKB-UniRule"/>
</dbReference>
<dbReference type="HAMAP" id="MF_02120">
    <property type="entry name" value="LysA"/>
    <property type="match status" value="1"/>
</dbReference>
<dbReference type="NCBIfam" id="TIGR01048">
    <property type="entry name" value="lysA"/>
    <property type="match status" value="1"/>
</dbReference>
<feature type="binding site" evidence="12">
    <location>
        <position position="330"/>
    </location>
    <ligand>
        <name>substrate</name>
    </ligand>
</feature>
<comment type="similarity">
    <text evidence="9 12">Belongs to the Orn/Lys/Arg decarboxylase class-II family. LysA subfamily.</text>
</comment>
<comment type="subunit">
    <text evidence="12">Homodimer.</text>
</comment>
<dbReference type="InterPro" id="IPR022657">
    <property type="entry name" value="De-COase2_CS"/>
</dbReference>
<feature type="modified residue" description="N6-(pyridoxal phosphate)lysine" evidence="12 13">
    <location>
        <position position="66"/>
    </location>
</feature>
<keyword evidence="3 12" id="KW-0210">Decarboxylase</keyword>
<evidence type="ECO:0000256" key="5">
    <source>
        <dbReference type="ARBA" id="ARBA00023154"/>
    </source>
</evidence>
<feature type="binding site" evidence="12">
    <location>
        <position position="248"/>
    </location>
    <ligand>
        <name>pyridoxal 5'-phosphate</name>
        <dbReference type="ChEBI" id="CHEBI:597326"/>
    </ligand>
</feature>
<keyword evidence="2 12" id="KW-0028">Amino-acid biosynthesis</keyword>
<dbReference type="InterPro" id="IPR002986">
    <property type="entry name" value="DAP_deCOOHase_LysA"/>
</dbReference>
<keyword evidence="6 12" id="KW-0456">Lyase</keyword>
<comment type="function">
    <text evidence="12">Specifically catalyzes the decarboxylation of meso-diaminopimelate (meso-DAP) to L-lysine.</text>
</comment>
<dbReference type="FunFam" id="3.20.20.10:FF:000003">
    <property type="entry name" value="Diaminopimelate decarboxylase"/>
    <property type="match status" value="1"/>
</dbReference>
<evidence type="ECO:0000256" key="7">
    <source>
        <dbReference type="ARBA" id="ARBA00050464"/>
    </source>
</evidence>
<dbReference type="InterPro" id="IPR029066">
    <property type="entry name" value="PLP-binding_barrel"/>
</dbReference>
<evidence type="ECO:0000256" key="11">
    <source>
        <dbReference type="ARBA" id="ARBA00074972"/>
    </source>
</evidence>
<feature type="active site" description="Proton donor" evidence="13">
    <location>
        <position position="361"/>
    </location>
</feature>
<evidence type="ECO:0000256" key="12">
    <source>
        <dbReference type="HAMAP-Rule" id="MF_02120"/>
    </source>
</evidence>
<dbReference type="InterPro" id="IPR009006">
    <property type="entry name" value="Ala_racemase/Decarboxylase_C"/>
</dbReference>
<evidence type="ECO:0000256" key="14">
    <source>
        <dbReference type="RuleBase" id="RU003738"/>
    </source>
</evidence>
<dbReference type="Pfam" id="PF02784">
    <property type="entry name" value="Orn_Arg_deC_N"/>
    <property type="match status" value="1"/>
</dbReference>
<dbReference type="InterPro" id="IPR022644">
    <property type="entry name" value="De-COase2_N"/>
</dbReference>
<dbReference type="PROSITE" id="PS00879">
    <property type="entry name" value="ODR_DC_2_2"/>
    <property type="match status" value="1"/>
</dbReference>
<comment type="catalytic activity">
    <reaction evidence="7 12 14">
        <text>meso-2,6-diaminopimelate + H(+) = L-lysine + CO2</text>
        <dbReference type="Rhea" id="RHEA:15101"/>
        <dbReference type="ChEBI" id="CHEBI:15378"/>
        <dbReference type="ChEBI" id="CHEBI:16526"/>
        <dbReference type="ChEBI" id="CHEBI:32551"/>
        <dbReference type="ChEBI" id="CHEBI:57791"/>
        <dbReference type="EC" id="4.1.1.20"/>
    </reaction>
</comment>
<feature type="binding site" evidence="12">
    <location>
        <position position="334"/>
    </location>
    <ligand>
        <name>substrate</name>
    </ligand>
</feature>
<gene>
    <name evidence="12 16" type="primary">lysA</name>
    <name evidence="16" type="ORF">PRVXH_001660</name>
</gene>
<dbReference type="PRINTS" id="PR01179">
    <property type="entry name" value="ODADCRBXLASE"/>
</dbReference>
<evidence type="ECO:0000256" key="8">
    <source>
        <dbReference type="ARBA" id="ARBA00060643"/>
    </source>
</evidence>
<dbReference type="Gene3D" id="3.20.20.10">
    <property type="entry name" value="Alanine racemase"/>
    <property type="match status" value="1"/>
</dbReference>
<dbReference type="PRINTS" id="PR01181">
    <property type="entry name" value="DAPDCRBXLASE"/>
</dbReference>
<evidence type="ECO:0000256" key="3">
    <source>
        <dbReference type="ARBA" id="ARBA00022793"/>
    </source>
</evidence>
<dbReference type="PANTHER" id="PTHR43727">
    <property type="entry name" value="DIAMINOPIMELATE DECARBOXYLASE"/>
    <property type="match status" value="1"/>
</dbReference>
<reference evidence="16" key="1">
    <citation type="journal article" date="2018" name="Antonie Van Leeuwenhoek">
        <title>Proteinivorax hydrogeniformans sp. nov., an anaerobic, haloalkaliphilic bacterium fermenting proteinaceous compounds with high hydrogen production.</title>
        <authorList>
            <person name="Boltyanskaya Y."/>
            <person name="Detkova E."/>
            <person name="Pimenov N."/>
            <person name="Kevbrin V."/>
        </authorList>
    </citation>
    <scope>NUCLEOTIDE SEQUENCE</scope>
    <source>
        <strain evidence="16">Z-710</strain>
    </source>
</reference>
<dbReference type="RefSeq" id="WP_353892318.1">
    <property type="nucleotide sequence ID" value="NZ_CP159485.1"/>
</dbReference>
<evidence type="ECO:0000313" key="16">
    <source>
        <dbReference type="EMBL" id="XCI27741.1"/>
    </source>
</evidence>
<organism evidence="16">
    <name type="scientific">Proteinivorax hydrogeniformans</name>
    <dbReference type="NCBI Taxonomy" id="1826727"/>
    <lineage>
        <taxon>Bacteria</taxon>
        <taxon>Bacillati</taxon>
        <taxon>Bacillota</taxon>
        <taxon>Clostridia</taxon>
        <taxon>Eubacteriales</taxon>
        <taxon>Proteinivoracaceae</taxon>
        <taxon>Proteinivorax</taxon>
    </lineage>
</organism>
<feature type="binding site" evidence="12">
    <location>
        <position position="362"/>
    </location>
    <ligand>
        <name>substrate</name>
    </ligand>
</feature>
<accession>A0AAU8HRH3</accession>
<dbReference type="AlphaFoldDB" id="A0AAU8HRH3"/>
<evidence type="ECO:0000256" key="13">
    <source>
        <dbReference type="PIRSR" id="PIRSR600183-50"/>
    </source>
</evidence>
<dbReference type="SUPFAM" id="SSF51419">
    <property type="entry name" value="PLP-binding barrel"/>
    <property type="match status" value="1"/>
</dbReference>
<feature type="binding site" evidence="12">
    <location>
        <position position="390"/>
    </location>
    <ligand>
        <name>substrate</name>
    </ligand>
</feature>
<comment type="pathway">
    <text evidence="8 12 14">Amino-acid biosynthesis; L-lysine biosynthesis via DAP pathway; L-lysine from DL-2,6-diaminopimelate: step 1/1.</text>
</comment>
<feature type="binding site" evidence="12">
    <location>
        <begin position="290"/>
        <end position="293"/>
    </location>
    <ligand>
        <name>pyridoxal 5'-phosphate</name>
        <dbReference type="ChEBI" id="CHEBI:597326"/>
    </ligand>
</feature>
<name>A0AAU8HRH3_9FIRM</name>
<evidence type="ECO:0000256" key="9">
    <source>
        <dbReference type="ARBA" id="ARBA00060983"/>
    </source>
</evidence>
<dbReference type="PANTHER" id="PTHR43727:SF2">
    <property type="entry name" value="GROUP IV DECARBOXYLASE"/>
    <property type="match status" value="1"/>
</dbReference>
<sequence length="435" mass="48140">MKLFGTMEINSEGHLEIGGCDSVSLASEYGTPLYIVDEKNIRNRCRIYKESFTSESLQTEVIYASKAFLNIAMCKLIANEGLSLDVVSGGELYTAIKADFPRQKIYFHGNNKLESELYMAVENNVGRIIIDNVNEFKVLSTITKNIGAKVEVLLRVNPGIEAYTHEYISTTKSDSKFGESIFADGIYDFIKEINDDPNISFKGLHSHIGSQIFEEGSFLEQATVMLKFIKSLNNKIGVQVNELNLGGGFGIYYTESDDPIDLPSFFERLLSEIDEQSNLLGIIPPKVLIEPGRSIVANAGTTLYKVGSTKTTYSGKNYVFVDGSMADNIRPALYGAKHEFCLANRMNDKAEKDFAITGKCCESGDILGKSFKLAKPNRGDLVAVSSTGAYNYSMASNYNRLTKPAVVFVKDGKAKIVVRRETYEDIIKNDVDIEG</sequence>
<reference evidence="16" key="2">
    <citation type="submission" date="2024-06" db="EMBL/GenBank/DDBJ databases">
        <authorList>
            <person name="Petrova K.O."/>
            <person name="Toshchakov S.V."/>
            <person name="Boltjanskaja Y.V."/>
            <person name="Kevbrin V.V."/>
        </authorList>
    </citation>
    <scope>NUCLEOTIDE SEQUENCE</scope>
    <source>
        <strain evidence="16">Z-710</strain>
    </source>
</reference>
<dbReference type="CDD" id="cd06828">
    <property type="entry name" value="PLPDE_III_DapDC"/>
    <property type="match status" value="1"/>
</dbReference>
<keyword evidence="5 12" id="KW-0457">Lysine biosynthesis</keyword>
<evidence type="ECO:0000256" key="4">
    <source>
        <dbReference type="ARBA" id="ARBA00022898"/>
    </source>
</evidence>
<evidence type="ECO:0000256" key="6">
    <source>
        <dbReference type="ARBA" id="ARBA00023239"/>
    </source>
</evidence>
<keyword evidence="4 12" id="KW-0663">Pyridoxal phosphate</keyword>
<evidence type="ECO:0000256" key="10">
    <source>
        <dbReference type="ARBA" id="ARBA00066427"/>
    </source>
</evidence>
<proteinExistence type="inferred from homology"/>
<feature type="binding site" evidence="12">
    <location>
        <position position="293"/>
    </location>
    <ligand>
        <name>substrate</name>
    </ligand>
</feature>
<dbReference type="FunFam" id="2.40.37.10:FF:000003">
    <property type="entry name" value="Diaminopimelate decarboxylase"/>
    <property type="match status" value="1"/>
</dbReference>
<evidence type="ECO:0000256" key="1">
    <source>
        <dbReference type="ARBA" id="ARBA00001933"/>
    </source>
</evidence>
<dbReference type="InterPro" id="IPR000183">
    <property type="entry name" value="Orn/DAP/Arg_de-COase"/>
</dbReference>
<dbReference type="Gene3D" id="2.40.37.10">
    <property type="entry name" value="Lyase, Ornithine Decarboxylase, Chain A, domain 1"/>
    <property type="match status" value="1"/>
</dbReference>
<feature type="binding site" evidence="12">
    <location>
        <position position="390"/>
    </location>
    <ligand>
        <name>pyridoxal 5'-phosphate</name>
        <dbReference type="ChEBI" id="CHEBI:597326"/>
    </ligand>
</feature>
<evidence type="ECO:0000256" key="2">
    <source>
        <dbReference type="ARBA" id="ARBA00022605"/>
    </source>
</evidence>
<dbReference type="GO" id="GO:0030170">
    <property type="term" value="F:pyridoxal phosphate binding"/>
    <property type="evidence" value="ECO:0007669"/>
    <property type="project" value="UniProtKB-UniRule"/>
</dbReference>
<feature type="domain" description="Orn/DAP/Arg decarboxylase 2 N-terminal" evidence="15">
    <location>
        <begin position="39"/>
        <end position="297"/>
    </location>
</feature>
<evidence type="ECO:0000259" key="15">
    <source>
        <dbReference type="Pfam" id="PF02784"/>
    </source>
</evidence>
<dbReference type="EMBL" id="CP159485">
    <property type="protein sequence ID" value="XCI27741.1"/>
    <property type="molecule type" value="Genomic_DNA"/>
</dbReference>
<comment type="cofactor">
    <cofactor evidence="1 12 13 14">
        <name>pyridoxal 5'-phosphate</name>
        <dbReference type="ChEBI" id="CHEBI:597326"/>
    </cofactor>
</comment>